<name>J3M182_ORYBR</name>
<protein>
    <submittedName>
        <fullName evidence="2">Uncharacterized protein</fullName>
    </submittedName>
</protein>
<organism evidence="2">
    <name type="scientific">Oryza brachyantha</name>
    <name type="common">malo sina</name>
    <dbReference type="NCBI Taxonomy" id="4533"/>
    <lineage>
        <taxon>Eukaryota</taxon>
        <taxon>Viridiplantae</taxon>
        <taxon>Streptophyta</taxon>
        <taxon>Embryophyta</taxon>
        <taxon>Tracheophyta</taxon>
        <taxon>Spermatophyta</taxon>
        <taxon>Magnoliopsida</taxon>
        <taxon>Liliopsida</taxon>
        <taxon>Poales</taxon>
        <taxon>Poaceae</taxon>
        <taxon>BOP clade</taxon>
        <taxon>Oryzoideae</taxon>
        <taxon>Oryzeae</taxon>
        <taxon>Oryzinae</taxon>
        <taxon>Oryza</taxon>
    </lineage>
</organism>
<feature type="compositionally biased region" description="Pro residues" evidence="1">
    <location>
        <begin position="58"/>
        <end position="70"/>
    </location>
</feature>
<reference evidence="2" key="2">
    <citation type="submission" date="2013-04" db="UniProtKB">
        <authorList>
            <consortium name="EnsemblPlants"/>
        </authorList>
    </citation>
    <scope>IDENTIFICATION</scope>
</reference>
<feature type="region of interest" description="Disordered" evidence="1">
    <location>
        <begin position="1"/>
        <end position="30"/>
    </location>
</feature>
<evidence type="ECO:0000313" key="3">
    <source>
        <dbReference type="Proteomes" id="UP000006038"/>
    </source>
</evidence>
<sequence>MASKAGTSQGMRSTPSCWNPNSSSASRSSAAKARCLRYSVGITNRCIDGPTHTARCPLAPPPPPPLPPAPAAASFGATESLRHFLSICCSRTISVILFDFLP</sequence>
<proteinExistence type="predicted"/>
<dbReference type="Proteomes" id="UP000006038">
    <property type="component" value="Chromosome 4"/>
</dbReference>
<reference evidence="2" key="1">
    <citation type="journal article" date="2013" name="Nat. Commun.">
        <title>Whole-genome sequencing of Oryza brachyantha reveals mechanisms underlying Oryza genome evolution.</title>
        <authorList>
            <person name="Chen J."/>
            <person name="Huang Q."/>
            <person name="Gao D."/>
            <person name="Wang J."/>
            <person name="Lang Y."/>
            <person name="Liu T."/>
            <person name="Li B."/>
            <person name="Bai Z."/>
            <person name="Luis Goicoechea J."/>
            <person name="Liang C."/>
            <person name="Chen C."/>
            <person name="Zhang W."/>
            <person name="Sun S."/>
            <person name="Liao Y."/>
            <person name="Zhang X."/>
            <person name="Yang L."/>
            <person name="Song C."/>
            <person name="Wang M."/>
            <person name="Shi J."/>
            <person name="Liu G."/>
            <person name="Liu J."/>
            <person name="Zhou H."/>
            <person name="Zhou W."/>
            <person name="Yu Q."/>
            <person name="An N."/>
            <person name="Chen Y."/>
            <person name="Cai Q."/>
            <person name="Wang B."/>
            <person name="Liu B."/>
            <person name="Min J."/>
            <person name="Huang Y."/>
            <person name="Wu H."/>
            <person name="Li Z."/>
            <person name="Zhang Y."/>
            <person name="Yin Y."/>
            <person name="Song W."/>
            <person name="Jiang J."/>
            <person name="Jackson S.A."/>
            <person name="Wing R.A."/>
            <person name="Wang J."/>
            <person name="Chen M."/>
        </authorList>
    </citation>
    <scope>NUCLEOTIDE SEQUENCE [LARGE SCALE GENOMIC DNA]</scope>
    <source>
        <strain evidence="2">cv. IRGC 101232</strain>
    </source>
</reference>
<keyword evidence="3" id="KW-1185">Reference proteome</keyword>
<feature type="region of interest" description="Disordered" evidence="1">
    <location>
        <begin position="53"/>
        <end position="72"/>
    </location>
</feature>
<evidence type="ECO:0000256" key="1">
    <source>
        <dbReference type="SAM" id="MobiDB-lite"/>
    </source>
</evidence>
<dbReference type="EnsemblPlants" id="OB04G31570.1">
    <property type="protein sequence ID" value="OB04G31570.1"/>
    <property type="gene ID" value="OB04G31570"/>
</dbReference>
<evidence type="ECO:0000313" key="2">
    <source>
        <dbReference type="EnsemblPlants" id="OB04G31570.1"/>
    </source>
</evidence>
<accession>J3M182</accession>
<feature type="compositionally biased region" description="Polar residues" evidence="1">
    <location>
        <begin position="1"/>
        <end position="21"/>
    </location>
</feature>
<dbReference type="Gramene" id="OB04G31570.1">
    <property type="protein sequence ID" value="OB04G31570.1"/>
    <property type="gene ID" value="OB04G31570"/>
</dbReference>
<dbReference type="HOGENOM" id="CLU_2284653_0_0_1"/>
<dbReference type="AlphaFoldDB" id="J3M182"/>